<organism evidence="2 3">
    <name type="scientific">Xylaria bambusicola</name>
    <dbReference type="NCBI Taxonomy" id="326684"/>
    <lineage>
        <taxon>Eukaryota</taxon>
        <taxon>Fungi</taxon>
        <taxon>Dikarya</taxon>
        <taxon>Ascomycota</taxon>
        <taxon>Pezizomycotina</taxon>
        <taxon>Sordariomycetes</taxon>
        <taxon>Xylariomycetidae</taxon>
        <taxon>Xylariales</taxon>
        <taxon>Xylariaceae</taxon>
        <taxon>Xylaria</taxon>
    </lineage>
</organism>
<gene>
    <name evidence="2" type="ORF">RRF57_007507</name>
</gene>
<feature type="region of interest" description="Disordered" evidence="1">
    <location>
        <begin position="40"/>
        <end position="240"/>
    </location>
</feature>
<accession>A0AAN7ZAN2</accession>
<feature type="compositionally biased region" description="Basic and acidic residues" evidence="1">
    <location>
        <begin position="201"/>
        <end position="217"/>
    </location>
</feature>
<reference evidence="2 3" key="1">
    <citation type="submission" date="2023-10" db="EMBL/GenBank/DDBJ databases">
        <title>Draft genome sequence of Xylaria bambusicola isolate GMP-LS, the root and basal stem rot pathogen of sugarcane in Indonesia.</title>
        <authorList>
            <person name="Selvaraj P."/>
            <person name="Muralishankar V."/>
            <person name="Muruganantham S."/>
            <person name="Sp S."/>
            <person name="Haryani S."/>
            <person name="Lau K.J.X."/>
            <person name="Naqvi N.I."/>
        </authorList>
    </citation>
    <scope>NUCLEOTIDE SEQUENCE [LARGE SCALE GENOMIC DNA]</scope>
    <source>
        <strain evidence="2">GMP-LS</strain>
    </source>
</reference>
<dbReference type="AlphaFoldDB" id="A0AAN7ZAN2"/>
<dbReference type="EMBL" id="JAWHQM010000021">
    <property type="protein sequence ID" value="KAK5631793.1"/>
    <property type="molecule type" value="Genomic_DNA"/>
</dbReference>
<evidence type="ECO:0000313" key="3">
    <source>
        <dbReference type="Proteomes" id="UP001305414"/>
    </source>
</evidence>
<feature type="compositionally biased region" description="Basic and acidic residues" evidence="1">
    <location>
        <begin position="40"/>
        <end position="51"/>
    </location>
</feature>
<proteinExistence type="predicted"/>
<comment type="caution">
    <text evidence="2">The sequence shown here is derived from an EMBL/GenBank/DDBJ whole genome shotgun (WGS) entry which is preliminary data.</text>
</comment>
<name>A0AAN7ZAN2_9PEZI</name>
<feature type="compositionally biased region" description="Basic and acidic residues" evidence="1">
    <location>
        <begin position="148"/>
        <end position="159"/>
    </location>
</feature>
<evidence type="ECO:0000256" key="1">
    <source>
        <dbReference type="SAM" id="MobiDB-lite"/>
    </source>
</evidence>
<dbReference type="Proteomes" id="UP001305414">
    <property type="component" value="Unassembled WGS sequence"/>
</dbReference>
<keyword evidence="3" id="KW-1185">Reference proteome</keyword>
<feature type="region of interest" description="Disordered" evidence="1">
    <location>
        <begin position="262"/>
        <end position="288"/>
    </location>
</feature>
<sequence>MCVKEIFSEMRPDGRILTWSEGDFCHKSIRGQFCERTQELRHPPGYRRSEPRVSSYSHGQLPPTPPLSYHSDYTSDSDRSSKRRSGTYINDHNVVEVSRRRSSKHKRDGSGDRLVYLSSSPLARTPPLYQHNVPPSPVSGVYDTYEPNYRDVDDNERSRPRPASVHVEIINERPKSHRRQGSSKTSSSGEERRPRRSSSVHHGDQHRLHKKETEIARQNEAIANRTPVPQVPSSPPRYRRGSVAIVPTIAVQERMRMKEEAALEREREREQEAQRRRLKDRFEFKQYR</sequence>
<protein>
    <submittedName>
        <fullName evidence="2">Uncharacterized protein</fullName>
    </submittedName>
</protein>
<evidence type="ECO:0000313" key="2">
    <source>
        <dbReference type="EMBL" id="KAK5631793.1"/>
    </source>
</evidence>